<dbReference type="GO" id="GO:0008270">
    <property type="term" value="F:zinc ion binding"/>
    <property type="evidence" value="ECO:0007669"/>
    <property type="project" value="UniProtKB-KW"/>
</dbReference>
<dbReference type="AlphaFoldDB" id="A0A8S1R5X6"/>
<proteinExistence type="predicted"/>
<organism evidence="4 5">
    <name type="scientific">Paramecium sonneborni</name>
    <dbReference type="NCBI Taxonomy" id="65129"/>
    <lineage>
        <taxon>Eukaryota</taxon>
        <taxon>Sar</taxon>
        <taxon>Alveolata</taxon>
        <taxon>Ciliophora</taxon>
        <taxon>Intramacronucleata</taxon>
        <taxon>Oligohymenophorea</taxon>
        <taxon>Peniculida</taxon>
        <taxon>Parameciidae</taxon>
        <taxon>Paramecium</taxon>
    </lineage>
</organism>
<dbReference type="PANTHER" id="PTHR22696:SF1">
    <property type="entry name" value="E3 UBIQUITIN-PROTEIN LIGASE RNF26"/>
    <property type="match status" value="1"/>
</dbReference>
<evidence type="ECO:0000313" key="4">
    <source>
        <dbReference type="EMBL" id="CAD8122654.1"/>
    </source>
</evidence>
<dbReference type="GO" id="GO:0006511">
    <property type="term" value="P:ubiquitin-dependent protein catabolic process"/>
    <property type="evidence" value="ECO:0007669"/>
    <property type="project" value="TreeGrafter"/>
</dbReference>
<reference evidence="4" key="1">
    <citation type="submission" date="2021-01" db="EMBL/GenBank/DDBJ databases">
        <authorList>
            <consortium name="Genoscope - CEA"/>
            <person name="William W."/>
        </authorList>
    </citation>
    <scope>NUCLEOTIDE SEQUENCE</scope>
</reference>
<evidence type="ECO:0000259" key="3">
    <source>
        <dbReference type="PROSITE" id="PS50089"/>
    </source>
</evidence>
<keyword evidence="5" id="KW-1185">Reference proteome</keyword>
<dbReference type="EMBL" id="CAJJDN010000139">
    <property type="protein sequence ID" value="CAD8122654.1"/>
    <property type="molecule type" value="Genomic_DNA"/>
</dbReference>
<keyword evidence="2" id="KW-0175">Coiled coil</keyword>
<feature type="coiled-coil region" evidence="2">
    <location>
        <begin position="27"/>
        <end position="74"/>
    </location>
</feature>
<evidence type="ECO:0000256" key="1">
    <source>
        <dbReference type="PROSITE-ProRule" id="PRU00175"/>
    </source>
</evidence>
<keyword evidence="1" id="KW-0862">Zinc</keyword>
<dbReference type="Pfam" id="PF13920">
    <property type="entry name" value="zf-C3HC4_3"/>
    <property type="match status" value="1"/>
</dbReference>
<dbReference type="GO" id="GO:0016567">
    <property type="term" value="P:protein ubiquitination"/>
    <property type="evidence" value="ECO:0007669"/>
    <property type="project" value="TreeGrafter"/>
</dbReference>
<dbReference type="OrthoDB" id="10251804at2759"/>
<name>A0A8S1R5X6_9CILI</name>
<dbReference type="PANTHER" id="PTHR22696">
    <property type="entry name" value="E3 UBIQUITIN-PROTEIN LIGASE RNF26"/>
    <property type="match status" value="1"/>
</dbReference>
<accession>A0A8S1R5X6</accession>
<keyword evidence="1" id="KW-0479">Metal-binding</keyword>
<gene>
    <name evidence="4" type="ORF">PSON_ATCC_30995.1.T1390167</name>
</gene>
<feature type="domain" description="RING-type" evidence="3">
    <location>
        <begin position="237"/>
        <end position="275"/>
    </location>
</feature>
<evidence type="ECO:0000256" key="2">
    <source>
        <dbReference type="SAM" id="Coils"/>
    </source>
</evidence>
<keyword evidence="1" id="KW-0863">Zinc-finger</keyword>
<dbReference type="InterPro" id="IPR001841">
    <property type="entry name" value="Znf_RING"/>
</dbReference>
<protein>
    <recommendedName>
        <fullName evidence="3">RING-type domain-containing protein</fullName>
    </recommendedName>
</protein>
<dbReference type="GO" id="GO:0061630">
    <property type="term" value="F:ubiquitin protein ligase activity"/>
    <property type="evidence" value="ECO:0007669"/>
    <property type="project" value="TreeGrafter"/>
</dbReference>
<comment type="caution">
    <text evidence="4">The sequence shown here is derived from an EMBL/GenBank/DDBJ whole genome shotgun (WGS) entry which is preliminary data.</text>
</comment>
<sequence>MIQMEQQEKGVQQKKKIRNLIENLENHLRLDEKIINLKQQLDKLSLQITTSSDQDSVKEKMKQLEVAIFNYEEEKKIWNYNDEEKKKLLDSFKNIIQQIKPLELSYENQRQIHKDLKNLNRFEEHFLILRVKSNDEEFIMQASKILSMVCDKKNEIKSGINQSKEKIHQEDQQNRIQQQGKDELKIVKQDEKIMMQETPTQEGITEEQLISQQQSKNLITKQEQNQQSDQLCETEKCQICFANKRKFVAIPCGHYIYCQSCKELVLQKLKCLLCRQNVLKMFEIFS</sequence>
<dbReference type="PROSITE" id="PS50089">
    <property type="entry name" value="ZF_RING_2"/>
    <property type="match status" value="1"/>
</dbReference>
<dbReference type="Proteomes" id="UP000692954">
    <property type="component" value="Unassembled WGS sequence"/>
</dbReference>
<evidence type="ECO:0000313" key="5">
    <source>
        <dbReference type="Proteomes" id="UP000692954"/>
    </source>
</evidence>